<dbReference type="Proteomes" id="UP000530038">
    <property type="component" value="Unassembled WGS sequence"/>
</dbReference>
<keyword evidence="3" id="KW-1185">Reference proteome</keyword>
<gene>
    <name evidence="2" type="ORF">H2Y56_08770</name>
</gene>
<organism evidence="2 3">
    <name type="scientific">Pectobacterium aroidearum</name>
    <dbReference type="NCBI Taxonomy" id="1201031"/>
    <lineage>
        <taxon>Bacteria</taxon>
        <taxon>Pseudomonadati</taxon>
        <taxon>Pseudomonadota</taxon>
        <taxon>Gammaproteobacteria</taxon>
        <taxon>Enterobacterales</taxon>
        <taxon>Pectobacteriaceae</taxon>
        <taxon>Pectobacterium</taxon>
    </lineage>
</organism>
<evidence type="ECO:0000313" key="2">
    <source>
        <dbReference type="EMBL" id="MBA5232207.1"/>
    </source>
</evidence>
<feature type="compositionally biased region" description="Basic and acidic residues" evidence="1">
    <location>
        <begin position="642"/>
        <end position="658"/>
    </location>
</feature>
<comment type="caution">
    <text evidence="2">The sequence shown here is derived from an EMBL/GenBank/DDBJ whole genome shotgun (WGS) entry which is preliminary data.</text>
</comment>
<proteinExistence type="predicted"/>
<evidence type="ECO:0000256" key="1">
    <source>
        <dbReference type="SAM" id="MobiDB-lite"/>
    </source>
</evidence>
<dbReference type="RefSeq" id="WP_181829269.1">
    <property type="nucleotide sequence ID" value="NZ_CP104757.1"/>
</dbReference>
<accession>A0ABR5ZCA7</accession>
<evidence type="ECO:0000313" key="3">
    <source>
        <dbReference type="Proteomes" id="UP000530038"/>
    </source>
</evidence>
<name>A0ABR5ZCA7_9GAMM</name>
<protein>
    <submittedName>
        <fullName evidence="2">Integrase</fullName>
    </submittedName>
</protein>
<sequence length="671" mass="77542">MDNIFQFKSKSHRTAEENMSEFIRKCRDELTVFGVDLNWNSHIWPNVAVFSQFGVTTRKPNPDQIMDEKFIDFAKAYLRYQQGHNPTGTKNELKALRAIELSLKEYTGSCNAQEINISVLNKAIEVAKPHYSVGAVYQCGRELEKLAKFLTKNKLVPTKLDSWKNPIKRPNDTVRTGLKGKQEREKKLPSEEALNAMAEIFSRSPDKPRDIFTSSIFAILMSAPSRISEVLSLPVDCEYTEKDKNGIERYGLRFFSGKGYDGDIKWIPTTMVEIAKEAIKRVRELTEPARKFAKWAEMHPLEFYNLDDSININNKKPLSIKEICYFLGVTYHKSNSLSFLRSKGFITENGHYCLDTLWPVIMKNLPQDFPWYDEKLKIKYSNALFCMNENQLHETRMSIPHSLFKPDNTFFSNDISSKTHVGDTRKNIFVRNGYIGENGEPIVLRSHQARHLLNTIAQRGGLSNLEIAKWSGRADVKQNRVYNHMTEFEMVKIAELVDITANKHSIISDVINENLPITTQQFNLLETGAAHVTEYGYCVHDYTMSPCNKFRDCINCSEQVCIKGGKLKLERIKERENKINKLYNNAISNKDDYYGEDRWIEYHKKTLERIRELISIMENPDIADNAQIKLRGKDFSQLSKVMNKEKEPQLDDKKKQDENDMLSDIRAIMGN</sequence>
<reference evidence="2 3" key="1">
    <citation type="submission" date="2020-07" db="EMBL/GenBank/DDBJ databases">
        <title>Characterization of Pectobacterium aroidearum strains causing soft rot on Amorphophallus konjac.</title>
        <authorList>
            <person name="Xie H."/>
        </authorList>
    </citation>
    <scope>NUCLEOTIDE SEQUENCE [LARGE SCALE GENOMIC DNA]</scope>
    <source>
        <strain evidence="2 3">MY10</strain>
    </source>
</reference>
<feature type="region of interest" description="Disordered" evidence="1">
    <location>
        <begin position="641"/>
        <end position="663"/>
    </location>
</feature>
<dbReference type="EMBL" id="JACERK010000003">
    <property type="protein sequence ID" value="MBA5232207.1"/>
    <property type="molecule type" value="Genomic_DNA"/>
</dbReference>